<dbReference type="RefSeq" id="WP_078685788.1">
    <property type="nucleotide sequence ID" value="NZ_FUYA01000009.1"/>
</dbReference>
<dbReference type="InterPro" id="IPR050275">
    <property type="entry name" value="PGM_Phosphatase"/>
</dbReference>
<feature type="binding site" evidence="2">
    <location>
        <begin position="8"/>
        <end position="15"/>
    </location>
    <ligand>
        <name>substrate</name>
    </ligand>
</feature>
<evidence type="ECO:0000313" key="4">
    <source>
        <dbReference type="Proteomes" id="UP000189733"/>
    </source>
</evidence>
<dbReference type="InterPro" id="IPR029033">
    <property type="entry name" value="His_PPase_superfam"/>
</dbReference>
<dbReference type="STRING" id="1121442.SAMN02745702_02508"/>
<proteinExistence type="predicted"/>
<dbReference type="EMBL" id="FUYA01000009">
    <property type="protein sequence ID" value="SKA79154.1"/>
    <property type="molecule type" value="Genomic_DNA"/>
</dbReference>
<dbReference type="Gene3D" id="3.40.50.1240">
    <property type="entry name" value="Phosphoglycerate mutase-like"/>
    <property type="match status" value="1"/>
</dbReference>
<evidence type="ECO:0000313" key="3">
    <source>
        <dbReference type="EMBL" id="SKA79154.1"/>
    </source>
</evidence>
<dbReference type="PANTHER" id="PTHR48100">
    <property type="entry name" value="BROAD-SPECIFICITY PHOSPHATASE YOR283W-RELATED"/>
    <property type="match status" value="1"/>
</dbReference>
<gene>
    <name evidence="3" type="ORF">SAMN02745702_02508</name>
</gene>
<organism evidence="3 4">
    <name type="scientific">Desulfobaculum bizertense DSM 18034</name>
    <dbReference type="NCBI Taxonomy" id="1121442"/>
    <lineage>
        <taxon>Bacteria</taxon>
        <taxon>Pseudomonadati</taxon>
        <taxon>Thermodesulfobacteriota</taxon>
        <taxon>Desulfovibrionia</taxon>
        <taxon>Desulfovibrionales</taxon>
        <taxon>Desulfovibrionaceae</taxon>
        <taxon>Desulfobaculum</taxon>
    </lineage>
</organism>
<dbReference type="InterPro" id="IPR013078">
    <property type="entry name" value="His_Pase_superF_clade-1"/>
</dbReference>
<dbReference type="Proteomes" id="UP000189733">
    <property type="component" value="Unassembled WGS sequence"/>
</dbReference>
<feature type="active site" description="Tele-phosphohistidine intermediate" evidence="1">
    <location>
        <position position="9"/>
    </location>
</feature>
<evidence type="ECO:0000256" key="1">
    <source>
        <dbReference type="PIRSR" id="PIRSR613078-1"/>
    </source>
</evidence>
<sequence>MTVFHLLRHAQTSWNQLRRIQGQRDIPLAPEGELQAETWKHALQETPFTGALCSDLQRAVRTAQILIEGRDIPLERDHRLREQDWGVWVGKTIDEIRGEEGFEVRRQEQAAWDFRPREGESRKEVLERTRNALFAAAQRHPHGEILVISHLGVIKCLLNDLLKHSFLPEDGDPVKKYGLHSIVCKDGSLHLRNLNQRLP</sequence>
<feature type="binding site" evidence="2">
    <location>
        <position position="58"/>
    </location>
    <ligand>
        <name>substrate</name>
    </ligand>
</feature>
<dbReference type="SMART" id="SM00855">
    <property type="entry name" value="PGAM"/>
    <property type="match status" value="1"/>
</dbReference>
<dbReference type="OrthoDB" id="9781415at2"/>
<dbReference type="GO" id="GO:0005737">
    <property type="term" value="C:cytoplasm"/>
    <property type="evidence" value="ECO:0007669"/>
    <property type="project" value="TreeGrafter"/>
</dbReference>
<accession>A0A1T4WP74</accession>
<name>A0A1T4WP74_9BACT</name>
<dbReference type="Pfam" id="PF00300">
    <property type="entry name" value="His_Phos_1"/>
    <property type="match status" value="1"/>
</dbReference>
<dbReference type="PANTHER" id="PTHR48100:SF1">
    <property type="entry name" value="HISTIDINE PHOSPHATASE FAMILY PROTEIN-RELATED"/>
    <property type="match status" value="1"/>
</dbReference>
<keyword evidence="4" id="KW-1185">Reference proteome</keyword>
<dbReference type="CDD" id="cd07067">
    <property type="entry name" value="HP_PGM_like"/>
    <property type="match status" value="1"/>
</dbReference>
<reference evidence="3 4" key="1">
    <citation type="submission" date="2017-02" db="EMBL/GenBank/DDBJ databases">
        <authorList>
            <person name="Peterson S.W."/>
        </authorList>
    </citation>
    <scope>NUCLEOTIDE SEQUENCE [LARGE SCALE GENOMIC DNA]</scope>
    <source>
        <strain evidence="3 4">DSM 18034</strain>
    </source>
</reference>
<dbReference type="AlphaFoldDB" id="A0A1T4WP74"/>
<dbReference type="GO" id="GO:0016791">
    <property type="term" value="F:phosphatase activity"/>
    <property type="evidence" value="ECO:0007669"/>
    <property type="project" value="TreeGrafter"/>
</dbReference>
<evidence type="ECO:0000256" key="2">
    <source>
        <dbReference type="PIRSR" id="PIRSR613078-2"/>
    </source>
</evidence>
<feature type="active site" description="Proton donor/acceptor" evidence="1">
    <location>
        <position position="82"/>
    </location>
</feature>
<protein>
    <submittedName>
        <fullName evidence="3">Probable phosphoglycerate mutase</fullName>
    </submittedName>
</protein>
<dbReference type="SUPFAM" id="SSF53254">
    <property type="entry name" value="Phosphoglycerate mutase-like"/>
    <property type="match status" value="1"/>
</dbReference>